<dbReference type="EMBL" id="VSRR010086053">
    <property type="protein sequence ID" value="MPC90935.1"/>
    <property type="molecule type" value="Genomic_DNA"/>
</dbReference>
<evidence type="ECO:0000313" key="1">
    <source>
        <dbReference type="EMBL" id="MPC90935.1"/>
    </source>
</evidence>
<organism evidence="1 2">
    <name type="scientific">Portunus trituberculatus</name>
    <name type="common">Swimming crab</name>
    <name type="synonym">Neptunus trituberculatus</name>
    <dbReference type="NCBI Taxonomy" id="210409"/>
    <lineage>
        <taxon>Eukaryota</taxon>
        <taxon>Metazoa</taxon>
        <taxon>Ecdysozoa</taxon>
        <taxon>Arthropoda</taxon>
        <taxon>Crustacea</taxon>
        <taxon>Multicrustacea</taxon>
        <taxon>Malacostraca</taxon>
        <taxon>Eumalacostraca</taxon>
        <taxon>Eucarida</taxon>
        <taxon>Decapoda</taxon>
        <taxon>Pleocyemata</taxon>
        <taxon>Brachyura</taxon>
        <taxon>Eubrachyura</taxon>
        <taxon>Portunoidea</taxon>
        <taxon>Portunidae</taxon>
        <taxon>Portuninae</taxon>
        <taxon>Portunus</taxon>
    </lineage>
</organism>
<comment type="caution">
    <text evidence="1">The sequence shown here is derived from an EMBL/GenBank/DDBJ whole genome shotgun (WGS) entry which is preliminary data.</text>
</comment>
<dbReference type="AlphaFoldDB" id="A0A5B7J8D0"/>
<gene>
    <name evidence="1" type="ORF">E2C01_085940</name>
</gene>
<proteinExistence type="predicted"/>
<sequence length="43" mass="4508">MLGNAMGRLTRTGLAVMSARATGRCVRTVGMTAMPLQVLMGLL</sequence>
<dbReference type="Proteomes" id="UP000324222">
    <property type="component" value="Unassembled WGS sequence"/>
</dbReference>
<reference evidence="1 2" key="1">
    <citation type="submission" date="2019-05" db="EMBL/GenBank/DDBJ databases">
        <title>Another draft genome of Portunus trituberculatus and its Hox gene families provides insights of decapod evolution.</title>
        <authorList>
            <person name="Jeong J.-H."/>
            <person name="Song I."/>
            <person name="Kim S."/>
            <person name="Choi T."/>
            <person name="Kim D."/>
            <person name="Ryu S."/>
            <person name="Kim W."/>
        </authorList>
    </citation>
    <scope>NUCLEOTIDE SEQUENCE [LARGE SCALE GENOMIC DNA]</scope>
    <source>
        <tissue evidence="1">Muscle</tissue>
    </source>
</reference>
<keyword evidence="2" id="KW-1185">Reference proteome</keyword>
<accession>A0A5B7J8D0</accession>
<protein>
    <submittedName>
        <fullName evidence="1">Uncharacterized protein</fullName>
    </submittedName>
</protein>
<evidence type="ECO:0000313" key="2">
    <source>
        <dbReference type="Proteomes" id="UP000324222"/>
    </source>
</evidence>
<name>A0A5B7J8D0_PORTR</name>